<organism evidence="1">
    <name type="scientific">marine metagenome</name>
    <dbReference type="NCBI Taxonomy" id="408172"/>
    <lineage>
        <taxon>unclassified sequences</taxon>
        <taxon>metagenomes</taxon>
        <taxon>ecological metagenomes</taxon>
    </lineage>
</organism>
<dbReference type="EMBL" id="UINC01004950">
    <property type="protein sequence ID" value="SVA18015.1"/>
    <property type="molecule type" value="Genomic_DNA"/>
</dbReference>
<sequence length="161" mass="17608">MHRQLLVTLTTIVILVAANPTTAAQNSKRDNLKGIGPLDLIIEDLQPDLERGQLTRAMLQTVVEDRLHQSDIALSKTADPYIYLNVNSFAINEDLYAYSIDLQVNASVTLAETGQVTVATIWSVAALGRVSSTRLPTIINDVINQVDKLANDYVAVNPIQP</sequence>
<evidence type="ECO:0000313" key="1">
    <source>
        <dbReference type="EMBL" id="SVA18015.1"/>
    </source>
</evidence>
<accession>A0A381TPN8</accession>
<dbReference type="AlphaFoldDB" id="A0A381TPN8"/>
<protein>
    <submittedName>
        <fullName evidence="1">Uncharacterized protein</fullName>
    </submittedName>
</protein>
<name>A0A381TPN8_9ZZZZ</name>
<reference evidence="1" key="1">
    <citation type="submission" date="2018-05" db="EMBL/GenBank/DDBJ databases">
        <authorList>
            <person name="Lanie J.A."/>
            <person name="Ng W.-L."/>
            <person name="Kazmierczak K.M."/>
            <person name="Andrzejewski T.M."/>
            <person name="Davidsen T.M."/>
            <person name="Wayne K.J."/>
            <person name="Tettelin H."/>
            <person name="Glass J.I."/>
            <person name="Rusch D."/>
            <person name="Podicherti R."/>
            <person name="Tsui H.-C.T."/>
            <person name="Winkler M.E."/>
        </authorList>
    </citation>
    <scope>NUCLEOTIDE SEQUENCE</scope>
</reference>
<gene>
    <name evidence="1" type="ORF">METZ01_LOCUS70869</name>
</gene>
<proteinExistence type="predicted"/>